<evidence type="ECO:0000313" key="1">
    <source>
        <dbReference type="EMBL" id="AEJ61081.1"/>
    </source>
</evidence>
<dbReference type="SUPFAM" id="SSF56784">
    <property type="entry name" value="HAD-like"/>
    <property type="match status" value="1"/>
</dbReference>
<dbReference type="NCBIfam" id="TIGR01509">
    <property type="entry name" value="HAD-SF-IA-v3"/>
    <property type="match status" value="1"/>
</dbReference>
<name>G0GB57_WINT7</name>
<sequence>MRMRRECAPPGIRAAIFDMDGTLVNSEDVYWDADCAFLDRYGIPHDDALREYMIGRGTKGFIEWMRTQKEIPRSDEELAREKIGLFLEHARGRVQVFPEMRRLLGLFEEAGMSCALASGSPRRVIEVLLEETGLVGFFRVVVSADEVARPKPAPDVFLEAAGRLGVEPGGCVVFEDSEPGVQAALDAGMVCVAIPTLVKDRYPEVFYQADVLFEGGMGEFCAERVWEWLGCGVGVRR</sequence>
<dbReference type="SMR" id="G0GB57"/>
<dbReference type="SFLD" id="SFLDG01135">
    <property type="entry name" value="C1.5.6:_HAD__Beta-PGM__Phospha"/>
    <property type="match status" value="1"/>
</dbReference>
<dbReference type="RefSeq" id="WP_014624458.1">
    <property type="nucleotide sequence ID" value="NC_017583.1"/>
</dbReference>
<reference evidence="1 2" key="1">
    <citation type="submission" date="2011-06" db="EMBL/GenBank/DDBJ databases">
        <title>The complete genome of Spirochaeta thermophila DSM 6578.</title>
        <authorList>
            <consortium name="US DOE Joint Genome Institute (JGI-PGF)"/>
            <person name="Lucas S."/>
            <person name="Lapidus A."/>
            <person name="Bruce D."/>
            <person name="Goodwin L."/>
            <person name="Pitluck S."/>
            <person name="Peters L."/>
            <person name="Kyrpides N."/>
            <person name="Mavromatis K."/>
            <person name="Ivanova N."/>
            <person name="Mikailova N."/>
            <person name="Pagani I."/>
            <person name="Chertkov O."/>
            <person name="Detter J.C."/>
            <person name="Tapia R."/>
            <person name="Han C."/>
            <person name="Land M."/>
            <person name="Hauser L."/>
            <person name="Markowitz V."/>
            <person name="Cheng J.-F."/>
            <person name="Hugenholtz P."/>
            <person name="Woyke T."/>
            <person name="Wu D."/>
            <person name="Spring S."/>
            <person name="Merkhoffer B."/>
            <person name="Schneider S."/>
            <person name="Klenk H.-P."/>
            <person name="Eisen J.A."/>
        </authorList>
    </citation>
    <scope>NUCLEOTIDE SEQUENCE [LARGE SCALE GENOMIC DNA]</scope>
    <source>
        <strain evidence="2">ATCC 700085 / DSM 6578 / Z-1203</strain>
    </source>
</reference>
<keyword evidence="2" id="KW-1185">Reference proteome</keyword>
<accession>G0GB57</accession>
<dbReference type="InterPro" id="IPR023214">
    <property type="entry name" value="HAD_sf"/>
</dbReference>
<dbReference type="Gene3D" id="3.40.50.1000">
    <property type="entry name" value="HAD superfamily/HAD-like"/>
    <property type="match status" value="1"/>
</dbReference>
<dbReference type="PRINTS" id="PR00413">
    <property type="entry name" value="HADHALOGNASE"/>
</dbReference>
<proteinExistence type="predicted"/>
<protein>
    <submittedName>
        <fullName evidence="1">HAD-superfamily hydrolase, subfamily IA, variant 3</fullName>
    </submittedName>
</protein>
<dbReference type="InterPro" id="IPR006439">
    <property type="entry name" value="HAD-SF_hydro_IA"/>
</dbReference>
<dbReference type="OrthoDB" id="9797743at2"/>
<dbReference type="STRING" id="869211.Spith_0806"/>
<dbReference type="CDD" id="cd07505">
    <property type="entry name" value="HAD_BPGM-like"/>
    <property type="match status" value="1"/>
</dbReference>
<dbReference type="HOGENOM" id="CLU_045011_13_1_12"/>
<dbReference type="AlphaFoldDB" id="G0GB57"/>
<dbReference type="InterPro" id="IPR036412">
    <property type="entry name" value="HAD-like_sf"/>
</dbReference>
<evidence type="ECO:0000313" key="2">
    <source>
        <dbReference type="Proteomes" id="UP000007254"/>
    </source>
</evidence>
<dbReference type="Pfam" id="PF00702">
    <property type="entry name" value="Hydrolase"/>
    <property type="match status" value="1"/>
</dbReference>
<dbReference type="InterPro" id="IPR023198">
    <property type="entry name" value="PGP-like_dom2"/>
</dbReference>
<dbReference type="PANTHER" id="PTHR18901:SF38">
    <property type="entry name" value="PSEUDOURIDINE-5'-PHOSPHATASE"/>
    <property type="match status" value="1"/>
</dbReference>
<dbReference type="SFLD" id="SFLDS00003">
    <property type="entry name" value="Haloacid_Dehalogenase"/>
    <property type="match status" value="1"/>
</dbReference>
<dbReference type="PROSITE" id="PS01228">
    <property type="entry name" value="COF_1"/>
    <property type="match status" value="1"/>
</dbReference>
<dbReference type="KEGG" id="stq:Spith_0806"/>
<dbReference type="PANTHER" id="PTHR18901">
    <property type="entry name" value="2-DEOXYGLUCOSE-6-PHOSPHATE PHOSPHATASE 2"/>
    <property type="match status" value="1"/>
</dbReference>
<gene>
    <name evidence="1" type="ordered locus">Spith_0806</name>
</gene>
<dbReference type="Gene3D" id="1.10.150.240">
    <property type="entry name" value="Putative phosphatase, domain 2"/>
    <property type="match status" value="1"/>
</dbReference>
<keyword evidence="1" id="KW-0378">Hydrolase</keyword>
<organism evidence="1 2">
    <name type="scientific">Winmispira thermophila (strain ATCC 700085 / DSM 6578 / Z-1203)</name>
    <name type="common">Spirochaeta thermophila</name>
    <dbReference type="NCBI Taxonomy" id="869211"/>
    <lineage>
        <taxon>Bacteria</taxon>
        <taxon>Pseudomonadati</taxon>
        <taxon>Spirochaetota</taxon>
        <taxon>Spirochaetia</taxon>
        <taxon>Winmispirales</taxon>
        <taxon>Winmispiraceae</taxon>
        <taxon>Winmispira</taxon>
    </lineage>
</organism>
<dbReference type="EMBL" id="CP002903">
    <property type="protein sequence ID" value="AEJ61081.1"/>
    <property type="molecule type" value="Genomic_DNA"/>
</dbReference>
<dbReference type="GO" id="GO:0016787">
    <property type="term" value="F:hydrolase activity"/>
    <property type="evidence" value="ECO:0007669"/>
    <property type="project" value="UniProtKB-KW"/>
</dbReference>
<dbReference type="Proteomes" id="UP000007254">
    <property type="component" value="Chromosome"/>
</dbReference>
<dbReference type="SFLD" id="SFLDG01129">
    <property type="entry name" value="C1.5:_HAD__Beta-PGM__Phosphata"/>
    <property type="match status" value="1"/>
</dbReference>